<accession>A0A482MIU8</accession>
<evidence type="ECO:0000313" key="1">
    <source>
        <dbReference type="EMBL" id="QBQ73232.1"/>
    </source>
</evidence>
<gene>
    <name evidence="1" type="ORF">kac65v151_gp202</name>
</gene>
<name>A0A482MIU8_9CAUD</name>
<proteinExistence type="predicted"/>
<evidence type="ECO:0000313" key="2">
    <source>
        <dbReference type="Proteomes" id="UP000305794"/>
    </source>
</evidence>
<protein>
    <submittedName>
        <fullName evidence="1">Uncharacterized protein</fullName>
    </submittedName>
</protein>
<dbReference type="EMBL" id="MK605242">
    <property type="protein sequence ID" value="QBQ73232.1"/>
    <property type="molecule type" value="Genomic_DNA"/>
</dbReference>
<dbReference type="Proteomes" id="UP000305794">
    <property type="component" value="Segment"/>
</dbReference>
<sequence length="41" mass="4830">MGMYRHINYGWSCSGFSQFASLVKEHSNNDQDLVLFFRSEQ</sequence>
<organism evidence="1 2">
    <name type="scientific">Nodularia phage vB_NspS-kac65v151</name>
    <dbReference type="NCBI Taxonomy" id="2557579"/>
    <lineage>
        <taxon>Viruses</taxon>
        <taxon>Duplodnaviria</taxon>
        <taxon>Heunggongvirae</taxon>
        <taxon>Uroviricota</taxon>
        <taxon>Caudoviricetes</taxon>
        <taxon>Ravarandavirus</taxon>
        <taxon>Ravarandavirus kac65v151</taxon>
    </lineage>
</organism>
<reference evidence="1 2" key="1">
    <citation type="submission" date="2019-03" db="EMBL/GenBank/DDBJ databases">
        <title>Diversity and diversification of Nodularia spumigena cyanophages in the Baltic Sea.</title>
        <authorList>
            <person name="Sulcius S."/>
            <person name="Holmfeldt K."/>
            <person name="Simoliunas E."/>
        </authorList>
    </citation>
    <scope>NUCLEOTIDE SEQUENCE [LARGE SCALE GENOMIC DNA]</scope>
</reference>
<keyword evidence="2" id="KW-1185">Reference proteome</keyword>